<evidence type="ECO:0000256" key="4">
    <source>
        <dbReference type="ARBA" id="ARBA00023163"/>
    </source>
</evidence>
<dbReference type="InterPro" id="IPR013325">
    <property type="entry name" value="RNA_pol_sigma_r2"/>
</dbReference>
<name>A0AA42DLW5_9FIRM</name>
<organism evidence="6 7">
    <name type="scientific">Holtiella tumoricola</name>
    <dbReference type="NCBI Taxonomy" id="3018743"/>
    <lineage>
        <taxon>Bacteria</taxon>
        <taxon>Bacillati</taxon>
        <taxon>Bacillota</taxon>
        <taxon>Clostridia</taxon>
        <taxon>Lachnospirales</taxon>
        <taxon>Cellulosilyticaceae</taxon>
        <taxon>Holtiella</taxon>
    </lineage>
</organism>
<sequence>MCETMEELVMRSKEHSVYTYELWKQFEPLCFKWAHKLKEVDYSVEDLMQESYLILCRAVETYQPAKQTSFSAYYKLMLYRWGGNYRSKKREMLIIEEKEDFWDKIQDEGAGVEAQILQQEMIRVIEEALHRLSEKEQSLLLKLYSEEKSLSDLALEEGLSYKALTSKKYYLLKKLKKILEENSGLFRI</sequence>
<comment type="caution">
    <text evidence="6">The sequence shown here is derived from an EMBL/GenBank/DDBJ whole genome shotgun (WGS) entry which is preliminary data.</text>
</comment>
<evidence type="ECO:0000259" key="5">
    <source>
        <dbReference type="Pfam" id="PF04542"/>
    </source>
</evidence>
<evidence type="ECO:0000256" key="2">
    <source>
        <dbReference type="ARBA" id="ARBA00023082"/>
    </source>
</evidence>
<dbReference type="Pfam" id="PF04542">
    <property type="entry name" value="Sigma70_r2"/>
    <property type="match status" value="1"/>
</dbReference>
<evidence type="ECO:0000256" key="1">
    <source>
        <dbReference type="ARBA" id="ARBA00023015"/>
    </source>
</evidence>
<dbReference type="Proteomes" id="UP001169242">
    <property type="component" value="Unassembled WGS sequence"/>
</dbReference>
<evidence type="ECO:0000256" key="3">
    <source>
        <dbReference type="ARBA" id="ARBA00023125"/>
    </source>
</evidence>
<keyword evidence="4" id="KW-0804">Transcription</keyword>
<dbReference type="Gene3D" id="1.10.10.10">
    <property type="entry name" value="Winged helix-like DNA-binding domain superfamily/Winged helix DNA-binding domain"/>
    <property type="match status" value="1"/>
</dbReference>
<feature type="domain" description="RNA polymerase sigma-70 region 2" evidence="5">
    <location>
        <begin position="22"/>
        <end position="73"/>
    </location>
</feature>
<dbReference type="GO" id="GO:0003677">
    <property type="term" value="F:DNA binding"/>
    <property type="evidence" value="ECO:0007669"/>
    <property type="project" value="UniProtKB-KW"/>
</dbReference>
<dbReference type="PANTHER" id="PTHR30385">
    <property type="entry name" value="SIGMA FACTOR F FLAGELLAR"/>
    <property type="match status" value="1"/>
</dbReference>
<dbReference type="EMBL" id="JAQIFT010000032">
    <property type="protein sequence ID" value="MDA3731335.1"/>
    <property type="molecule type" value="Genomic_DNA"/>
</dbReference>
<accession>A0AA42DLW5</accession>
<gene>
    <name evidence="6" type="ORF">PBV87_07565</name>
</gene>
<dbReference type="InterPro" id="IPR007627">
    <property type="entry name" value="RNA_pol_sigma70_r2"/>
</dbReference>
<dbReference type="NCBIfam" id="TIGR02937">
    <property type="entry name" value="sigma70-ECF"/>
    <property type="match status" value="1"/>
</dbReference>
<proteinExistence type="predicted"/>
<dbReference type="GO" id="GO:0016987">
    <property type="term" value="F:sigma factor activity"/>
    <property type="evidence" value="ECO:0007669"/>
    <property type="project" value="UniProtKB-KW"/>
</dbReference>
<dbReference type="SUPFAM" id="SSF88659">
    <property type="entry name" value="Sigma3 and sigma4 domains of RNA polymerase sigma factors"/>
    <property type="match status" value="1"/>
</dbReference>
<evidence type="ECO:0000313" key="7">
    <source>
        <dbReference type="Proteomes" id="UP001169242"/>
    </source>
</evidence>
<dbReference type="InterPro" id="IPR014284">
    <property type="entry name" value="RNA_pol_sigma-70_dom"/>
</dbReference>
<keyword evidence="3" id="KW-0238">DNA-binding</keyword>
<dbReference type="RefSeq" id="WP_271011725.1">
    <property type="nucleotide sequence ID" value="NZ_JAQIFT010000032.1"/>
</dbReference>
<dbReference type="GO" id="GO:0006352">
    <property type="term" value="P:DNA-templated transcription initiation"/>
    <property type="evidence" value="ECO:0007669"/>
    <property type="project" value="InterPro"/>
</dbReference>
<keyword evidence="7" id="KW-1185">Reference proteome</keyword>
<dbReference type="Gene3D" id="1.10.1740.10">
    <property type="match status" value="1"/>
</dbReference>
<protein>
    <submittedName>
        <fullName evidence="6">Sigma-70 family RNA polymerase sigma factor</fullName>
    </submittedName>
</protein>
<evidence type="ECO:0000313" key="6">
    <source>
        <dbReference type="EMBL" id="MDA3731335.1"/>
    </source>
</evidence>
<dbReference type="InterPro" id="IPR013324">
    <property type="entry name" value="RNA_pol_sigma_r3/r4-like"/>
</dbReference>
<dbReference type="InterPro" id="IPR036388">
    <property type="entry name" value="WH-like_DNA-bd_sf"/>
</dbReference>
<dbReference type="AlphaFoldDB" id="A0AA42DLW5"/>
<dbReference type="SUPFAM" id="SSF88946">
    <property type="entry name" value="Sigma2 domain of RNA polymerase sigma factors"/>
    <property type="match status" value="1"/>
</dbReference>
<keyword evidence="2" id="KW-0731">Sigma factor</keyword>
<reference evidence="6" key="1">
    <citation type="journal article" date="2023" name="Int. J. Syst. Evol. Microbiol.">
        <title>&lt;i&gt;Holtiella tumoricola&lt;/i&gt; gen. nov. sp. nov., isolated from a human clinical sample.</title>
        <authorList>
            <person name="Allen-Vercoe E."/>
            <person name="Daigneault M.C."/>
            <person name="Vancuren S.J."/>
            <person name="Cochrane K."/>
            <person name="O'Neal L.L."/>
            <person name="Sankaranarayanan K."/>
            <person name="Lawson P.A."/>
        </authorList>
    </citation>
    <scope>NUCLEOTIDE SEQUENCE</scope>
    <source>
        <strain evidence="6">CC70A</strain>
    </source>
</reference>
<keyword evidence="1" id="KW-0805">Transcription regulation</keyword>